<evidence type="ECO:0008006" key="2">
    <source>
        <dbReference type="Google" id="ProtNLM"/>
    </source>
</evidence>
<reference evidence="1" key="1">
    <citation type="journal article" date="2015" name="Nature">
        <title>Complex archaea that bridge the gap between prokaryotes and eukaryotes.</title>
        <authorList>
            <person name="Spang A."/>
            <person name="Saw J.H."/>
            <person name="Jorgensen S.L."/>
            <person name="Zaremba-Niedzwiedzka K."/>
            <person name="Martijn J."/>
            <person name="Lind A.E."/>
            <person name="van Eijk R."/>
            <person name="Schleper C."/>
            <person name="Guy L."/>
            <person name="Ettema T.J."/>
        </authorList>
    </citation>
    <scope>NUCLEOTIDE SEQUENCE</scope>
</reference>
<evidence type="ECO:0000313" key="1">
    <source>
        <dbReference type="EMBL" id="KKL72845.1"/>
    </source>
</evidence>
<feature type="non-terminal residue" evidence="1">
    <location>
        <position position="1"/>
    </location>
</feature>
<accession>A0A0F9GU10</accession>
<comment type="caution">
    <text evidence="1">The sequence shown here is derived from an EMBL/GenBank/DDBJ whole genome shotgun (WGS) entry which is preliminary data.</text>
</comment>
<dbReference type="AlphaFoldDB" id="A0A0F9GU10"/>
<dbReference type="EMBL" id="LAZR01025145">
    <property type="protein sequence ID" value="KKL72845.1"/>
    <property type="molecule type" value="Genomic_DNA"/>
</dbReference>
<name>A0A0F9GU10_9ZZZZ</name>
<gene>
    <name evidence="1" type="ORF">LCGC14_2080880</name>
</gene>
<protein>
    <recommendedName>
        <fullName evidence="2">Tetratricopeptide repeat protein</fullName>
    </recommendedName>
</protein>
<proteinExistence type="predicted"/>
<sequence>YYTLAKEVNKKDNCEKALNAFQDALSIFSEEEYLEIHSLIIENLDELQDFCKER</sequence>
<organism evidence="1">
    <name type="scientific">marine sediment metagenome</name>
    <dbReference type="NCBI Taxonomy" id="412755"/>
    <lineage>
        <taxon>unclassified sequences</taxon>
        <taxon>metagenomes</taxon>
        <taxon>ecological metagenomes</taxon>
    </lineage>
</organism>